<proteinExistence type="predicted"/>
<feature type="transmembrane region" description="Helical" evidence="1">
    <location>
        <begin position="105"/>
        <end position="125"/>
    </location>
</feature>
<comment type="caution">
    <text evidence="2">The sequence shown here is derived from an EMBL/GenBank/DDBJ whole genome shotgun (WGS) entry which is preliminary data.</text>
</comment>
<sequence length="209" mass="21760">MTTPVDVMESSAEPTPTEWPRSLDQIPAVIVALGAISAVISLIKPWQTTILRPDSDNPGQVEELTSTIVVAGTIGTAFMVGLIALVAAAVVALFGSPGVRHTARLLGLGLAGATAAIGGILVYHLGQASTAGFYYGILIGSDANIEIRTESGGWFGVSAAVLAGLGLFLARSSDETRPLRTIDDYDEFDDDEPRYGEGIEVIDMTVKAG</sequence>
<dbReference type="RefSeq" id="WP_184838645.1">
    <property type="nucleotide sequence ID" value="NZ_JACHMN010000002.1"/>
</dbReference>
<dbReference type="AlphaFoldDB" id="A0A841BU05"/>
<evidence type="ECO:0000313" key="2">
    <source>
        <dbReference type="EMBL" id="MBB5870928.1"/>
    </source>
</evidence>
<feature type="transmembrane region" description="Helical" evidence="1">
    <location>
        <begin position="26"/>
        <end position="46"/>
    </location>
</feature>
<feature type="transmembrane region" description="Helical" evidence="1">
    <location>
        <begin position="66"/>
        <end position="93"/>
    </location>
</feature>
<keyword evidence="1" id="KW-0812">Transmembrane</keyword>
<evidence type="ECO:0000313" key="3">
    <source>
        <dbReference type="Proteomes" id="UP000587527"/>
    </source>
</evidence>
<keyword evidence="1" id="KW-1133">Transmembrane helix</keyword>
<organism evidence="2 3">
    <name type="scientific">Allocatelliglobosispora scoriae</name>
    <dbReference type="NCBI Taxonomy" id="643052"/>
    <lineage>
        <taxon>Bacteria</taxon>
        <taxon>Bacillati</taxon>
        <taxon>Actinomycetota</taxon>
        <taxon>Actinomycetes</taxon>
        <taxon>Micromonosporales</taxon>
        <taxon>Micromonosporaceae</taxon>
        <taxon>Allocatelliglobosispora</taxon>
    </lineage>
</organism>
<protein>
    <submittedName>
        <fullName evidence="2">Uncharacterized protein</fullName>
    </submittedName>
</protein>
<feature type="transmembrane region" description="Helical" evidence="1">
    <location>
        <begin position="152"/>
        <end position="170"/>
    </location>
</feature>
<keyword evidence="1" id="KW-0472">Membrane</keyword>
<accession>A0A841BU05</accession>
<gene>
    <name evidence="2" type="ORF">F4553_004307</name>
</gene>
<keyword evidence="3" id="KW-1185">Reference proteome</keyword>
<dbReference type="EMBL" id="JACHMN010000002">
    <property type="protein sequence ID" value="MBB5870928.1"/>
    <property type="molecule type" value="Genomic_DNA"/>
</dbReference>
<name>A0A841BU05_9ACTN</name>
<evidence type="ECO:0000256" key="1">
    <source>
        <dbReference type="SAM" id="Phobius"/>
    </source>
</evidence>
<reference evidence="2 3" key="1">
    <citation type="submission" date="2020-08" db="EMBL/GenBank/DDBJ databases">
        <title>Sequencing the genomes of 1000 actinobacteria strains.</title>
        <authorList>
            <person name="Klenk H.-P."/>
        </authorList>
    </citation>
    <scope>NUCLEOTIDE SEQUENCE [LARGE SCALE GENOMIC DNA]</scope>
    <source>
        <strain evidence="2 3">DSM 45362</strain>
    </source>
</reference>
<dbReference type="Proteomes" id="UP000587527">
    <property type="component" value="Unassembled WGS sequence"/>
</dbReference>